<accession>A0A9X2M9K8</accession>
<organism evidence="1 2">
    <name type="scientific">Terrisporobacter muris</name>
    <dbReference type="NCBI Taxonomy" id="2963284"/>
    <lineage>
        <taxon>Bacteria</taxon>
        <taxon>Bacillati</taxon>
        <taxon>Bacillota</taxon>
        <taxon>Clostridia</taxon>
        <taxon>Peptostreptococcales</taxon>
        <taxon>Peptostreptococcaceae</taxon>
        <taxon>Terrisporobacter</taxon>
    </lineage>
</organism>
<dbReference type="EMBL" id="JANKBY010000049">
    <property type="protein sequence ID" value="MCR1822334.1"/>
    <property type="molecule type" value="Genomic_DNA"/>
</dbReference>
<dbReference type="InterPro" id="IPR015018">
    <property type="entry name" value="DUF1905"/>
</dbReference>
<proteinExistence type="predicted"/>
<protein>
    <submittedName>
        <fullName evidence="1">YdeI/OmpD-associated family protein</fullName>
    </submittedName>
</protein>
<sequence length="116" mass="13535">MKAKFDNIEYRGSIVKMGGRCHIIGITKDIRKKLGKDPGDIIFVEVEKDEEERVVEVPKDFAKIMEENLEAKEFYEILSYSGKRKYVNLINSEKKAETREKRITEAILKLKDKVKL</sequence>
<dbReference type="Pfam" id="PF13376">
    <property type="entry name" value="OmdA"/>
    <property type="match status" value="1"/>
</dbReference>
<comment type="caution">
    <text evidence="1">The sequence shown here is derived from an EMBL/GenBank/DDBJ whole genome shotgun (WGS) entry which is preliminary data.</text>
</comment>
<dbReference type="InterPro" id="IPR037079">
    <property type="entry name" value="AF2212/PG0164-like_sf"/>
</dbReference>
<dbReference type="Gene3D" id="2.40.30.100">
    <property type="entry name" value="AF2212/PG0164-like"/>
    <property type="match status" value="1"/>
</dbReference>
<keyword evidence="2" id="KW-1185">Reference proteome</keyword>
<dbReference type="Pfam" id="PF08922">
    <property type="entry name" value="DUF1905"/>
    <property type="match status" value="1"/>
</dbReference>
<reference evidence="1" key="1">
    <citation type="submission" date="2022-07" db="EMBL/GenBank/DDBJ databases">
        <title>Enhanced cultured diversity of the mouse gut microbiota enables custom-made synthetic communities.</title>
        <authorList>
            <person name="Afrizal A."/>
        </authorList>
    </citation>
    <scope>NUCLEOTIDE SEQUENCE</scope>
    <source>
        <strain evidence="1">DSM 29186</strain>
    </source>
</reference>
<evidence type="ECO:0000313" key="2">
    <source>
        <dbReference type="Proteomes" id="UP001140817"/>
    </source>
</evidence>
<gene>
    <name evidence="1" type="ORF">NSA58_05990</name>
</gene>
<dbReference type="SUPFAM" id="SSF141694">
    <property type="entry name" value="AF2212/PG0164-like"/>
    <property type="match status" value="1"/>
</dbReference>
<name>A0A9X2M9K8_9FIRM</name>
<evidence type="ECO:0000313" key="1">
    <source>
        <dbReference type="EMBL" id="MCR1822334.1"/>
    </source>
</evidence>
<dbReference type="AlphaFoldDB" id="A0A9X2M9K8"/>
<dbReference type="Proteomes" id="UP001140817">
    <property type="component" value="Unassembled WGS sequence"/>
</dbReference>